<dbReference type="GO" id="GO:0030141">
    <property type="term" value="C:secretory granule"/>
    <property type="evidence" value="ECO:0007669"/>
    <property type="project" value="InterPro"/>
</dbReference>
<reference evidence="1" key="1">
    <citation type="submission" date="2020-11" db="EMBL/GenBank/DDBJ databases">
        <authorList>
            <person name="Tran Van P."/>
        </authorList>
    </citation>
    <scope>NUCLEOTIDE SEQUENCE</scope>
</reference>
<dbReference type="InterPro" id="IPR033522">
    <property type="entry name" value="IA-2/IA-2_beta"/>
</dbReference>
<organism evidence="1">
    <name type="scientific">Oppiella nova</name>
    <dbReference type="NCBI Taxonomy" id="334625"/>
    <lineage>
        <taxon>Eukaryota</taxon>
        <taxon>Metazoa</taxon>
        <taxon>Ecdysozoa</taxon>
        <taxon>Arthropoda</taxon>
        <taxon>Chelicerata</taxon>
        <taxon>Arachnida</taxon>
        <taxon>Acari</taxon>
        <taxon>Acariformes</taxon>
        <taxon>Sarcoptiformes</taxon>
        <taxon>Oribatida</taxon>
        <taxon>Brachypylina</taxon>
        <taxon>Oppioidea</taxon>
        <taxon>Oppiidae</taxon>
        <taxon>Oppiella</taxon>
    </lineage>
</organism>
<proteinExistence type="predicted"/>
<dbReference type="PANTHER" id="PTHR46106">
    <property type="entry name" value="IA-2 PROTEIN TYROSINE PHOSPHATASE, ISOFORM C"/>
    <property type="match status" value="1"/>
</dbReference>
<keyword evidence="2" id="KW-1185">Reference proteome</keyword>
<dbReference type="PANTHER" id="PTHR46106:SF4">
    <property type="entry name" value="IA-2 PROTEIN TYROSINE PHOSPHATASE, ISOFORM C"/>
    <property type="match status" value="1"/>
</dbReference>
<sequence>MSLTLLVFNHFNGISTLENVGCLFSDELCDDLEVCLDDNAFGRCERVEDLNDGQTIATYQHSLNDKTLRLLEIEMQRLYVSGYRWDNEYTQCVIKQILYTHRLRIDYDPGLCSRLLHLSSSLIAPETSIELNRKTPDREMASIEFIPDYETDFAKEIFLGLNDRNHDKNAYHFDSKRRMENKVEIDDKVFEFLKKLIEQQIHSKGGAGSLESPDHKIAVLETDLSSDLTQQPVYSEGGVEWLPIDGEDSVVAMNTDYNNIDDNRLLSDVGKSILQSDSLFTGGDVDSDDTPLVLEPIHGDRGRLSYHCSHFMPLYRGLI</sequence>
<accession>A0A7R9M3B6</accession>
<dbReference type="AlphaFoldDB" id="A0A7R9M3B6"/>
<dbReference type="EMBL" id="CAJPVJ010005736">
    <property type="protein sequence ID" value="CAG2169788.1"/>
    <property type="molecule type" value="Genomic_DNA"/>
</dbReference>
<dbReference type="GO" id="GO:0051046">
    <property type="term" value="P:regulation of secretion"/>
    <property type="evidence" value="ECO:0007669"/>
    <property type="project" value="TreeGrafter"/>
</dbReference>
<dbReference type="GO" id="GO:0045202">
    <property type="term" value="C:synapse"/>
    <property type="evidence" value="ECO:0007669"/>
    <property type="project" value="TreeGrafter"/>
</dbReference>
<dbReference type="EMBL" id="OC920561">
    <property type="protein sequence ID" value="CAD7652601.1"/>
    <property type="molecule type" value="Genomic_DNA"/>
</dbReference>
<evidence type="ECO:0000313" key="2">
    <source>
        <dbReference type="Proteomes" id="UP000728032"/>
    </source>
</evidence>
<evidence type="ECO:0000313" key="1">
    <source>
        <dbReference type="EMBL" id="CAD7652601.1"/>
    </source>
</evidence>
<name>A0A7R9M3B6_9ACAR</name>
<dbReference type="Proteomes" id="UP000728032">
    <property type="component" value="Unassembled WGS sequence"/>
</dbReference>
<protein>
    <submittedName>
        <fullName evidence="1">Uncharacterized protein</fullName>
    </submittedName>
</protein>
<dbReference type="OrthoDB" id="9880441at2759"/>
<gene>
    <name evidence="1" type="ORF">ONB1V03_LOCUS9262</name>
</gene>